<dbReference type="Proteomes" id="UP001303222">
    <property type="component" value="Unassembled WGS sequence"/>
</dbReference>
<evidence type="ECO:0000256" key="2">
    <source>
        <dbReference type="SAM" id="MobiDB-lite"/>
    </source>
</evidence>
<sequence length="158" mass="17724">MRARTYSPLPWTLNTSLFRPLHHRTLLSHSSRHLLRLQHPFYLKMSLHDYPNIQTPASCYVDFCLVPVGTGNVSVANEVAEVQRLLKASGLKHTMHSAGTTVEGPWDEVMKVIGQAHAVVHQEGAKRVQTSMRAGTRTDKKQTAEDKVKKVEGMLSKD</sequence>
<comment type="caution">
    <text evidence="4">The sequence shown here is derived from an EMBL/GenBank/DDBJ whole genome shotgun (WGS) entry which is preliminary data.</text>
</comment>
<dbReference type="GO" id="GO:0005829">
    <property type="term" value="C:cytosol"/>
    <property type="evidence" value="ECO:0007669"/>
    <property type="project" value="TreeGrafter"/>
</dbReference>
<gene>
    <name evidence="4" type="ORF">QBC32DRAFT_114360</name>
</gene>
<accession>A0AAN6NXA3</accession>
<dbReference type="InterPro" id="IPR002767">
    <property type="entry name" value="Thiamine_BP"/>
</dbReference>
<feature type="compositionally biased region" description="Basic and acidic residues" evidence="2">
    <location>
        <begin position="136"/>
        <end position="158"/>
    </location>
</feature>
<dbReference type="PANTHER" id="PTHR33777">
    <property type="entry name" value="UPF0045 PROTEIN ECM15"/>
    <property type="match status" value="1"/>
</dbReference>
<evidence type="ECO:0000313" key="4">
    <source>
        <dbReference type="EMBL" id="KAK3953640.1"/>
    </source>
</evidence>
<evidence type="ECO:0000256" key="1">
    <source>
        <dbReference type="ARBA" id="ARBA00010272"/>
    </source>
</evidence>
<dbReference type="InterPro" id="IPR051614">
    <property type="entry name" value="UPF0045_domain"/>
</dbReference>
<feature type="domain" description="Thiamine-binding protein" evidence="3">
    <location>
        <begin position="61"/>
        <end position="152"/>
    </location>
</feature>
<dbReference type="EMBL" id="MU859102">
    <property type="protein sequence ID" value="KAK3953640.1"/>
    <property type="molecule type" value="Genomic_DNA"/>
</dbReference>
<dbReference type="Gene3D" id="3.30.70.930">
    <property type="match status" value="1"/>
</dbReference>
<protein>
    <submittedName>
        <fullName evidence="4">YkoF-like protein</fullName>
    </submittedName>
</protein>
<proteinExistence type="inferred from homology"/>
<dbReference type="PANTHER" id="PTHR33777:SF1">
    <property type="entry name" value="UPF0045 PROTEIN ECM15"/>
    <property type="match status" value="1"/>
</dbReference>
<evidence type="ECO:0000259" key="3">
    <source>
        <dbReference type="Pfam" id="PF01910"/>
    </source>
</evidence>
<reference evidence="4" key="1">
    <citation type="journal article" date="2023" name="Mol. Phylogenet. Evol.">
        <title>Genome-scale phylogeny and comparative genomics of the fungal order Sordariales.</title>
        <authorList>
            <person name="Hensen N."/>
            <person name="Bonometti L."/>
            <person name="Westerberg I."/>
            <person name="Brannstrom I.O."/>
            <person name="Guillou S."/>
            <person name="Cros-Aarteil S."/>
            <person name="Calhoun S."/>
            <person name="Haridas S."/>
            <person name="Kuo A."/>
            <person name="Mondo S."/>
            <person name="Pangilinan J."/>
            <person name="Riley R."/>
            <person name="LaButti K."/>
            <person name="Andreopoulos B."/>
            <person name="Lipzen A."/>
            <person name="Chen C."/>
            <person name="Yan M."/>
            <person name="Daum C."/>
            <person name="Ng V."/>
            <person name="Clum A."/>
            <person name="Steindorff A."/>
            <person name="Ohm R.A."/>
            <person name="Martin F."/>
            <person name="Silar P."/>
            <person name="Natvig D.O."/>
            <person name="Lalanne C."/>
            <person name="Gautier V."/>
            <person name="Ament-Velasquez S.L."/>
            <person name="Kruys A."/>
            <person name="Hutchinson M.I."/>
            <person name="Powell A.J."/>
            <person name="Barry K."/>
            <person name="Miller A.N."/>
            <person name="Grigoriev I.V."/>
            <person name="Debuchy R."/>
            <person name="Gladieux P."/>
            <person name="Hiltunen Thoren M."/>
            <person name="Johannesson H."/>
        </authorList>
    </citation>
    <scope>NUCLEOTIDE SEQUENCE</scope>
    <source>
        <strain evidence="4">CBS 626.80</strain>
    </source>
</reference>
<dbReference type="Pfam" id="PF01910">
    <property type="entry name" value="Thiamine_BP"/>
    <property type="match status" value="1"/>
</dbReference>
<dbReference type="AlphaFoldDB" id="A0AAN6NXA3"/>
<feature type="region of interest" description="Disordered" evidence="2">
    <location>
        <begin position="125"/>
        <end position="158"/>
    </location>
</feature>
<keyword evidence="5" id="KW-1185">Reference proteome</keyword>
<evidence type="ECO:0000313" key="5">
    <source>
        <dbReference type="Proteomes" id="UP001303222"/>
    </source>
</evidence>
<organism evidence="4 5">
    <name type="scientific">Pseudoneurospora amorphoporcata</name>
    <dbReference type="NCBI Taxonomy" id="241081"/>
    <lineage>
        <taxon>Eukaryota</taxon>
        <taxon>Fungi</taxon>
        <taxon>Dikarya</taxon>
        <taxon>Ascomycota</taxon>
        <taxon>Pezizomycotina</taxon>
        <taxon>Sordariomycetes</taxon>
        <taxon>Sordariomycetidae</taxon>
        <taxon>Sordariales</taxon>
        <taxon>Sordariaceae</taxon>
        <taxon>Pseudoneurospora</taxon>
    </lineage>
</organism>
<dbReference type="InterPro" id="IPR029756">
    <property type="entry name" value="MTH1187/YkoF-like"/>
</dbReference>
<reference evidence="4" key="2">
    <citation type="submission" date="2023-06" db="EMBL/GenBank/DDBJ databases">
        <authorList>
            <consortium name="Lawrence Berkeley National Laboratory"/>
            <person name="Mondo S.J."/>
            <person name="Hensen N."/>
            <person name="Bonometti L."/>
            <person name="Westerberg I."/>
            <person name="Brannstrom I.O."/>
            <person name="Guillou S."/>
            <person name="Cros-Aarteil S."/>
            <person name="Calhoun S."/>
            <person name="Haridas S."/>
            <person name="Kuo A."/>
            <person name="Pangilinan J."/>
            <person name="Riley R."/>
            <person name="Labutti K."/>
            <person name="Andreopoulos B."/>
            <person name="Lipzen A."/>
            <person name="Chen C."/>
            <person name="Yanf M."/>
            <person name="Daum C."/>
            <person name="Ng V."/>
            <person name="Clum A."/>
            <person name="Steindorff A."/>
            <person name="Ohm R."/>
            <person name="Martin F."/>
            <person name="Silar P."/>
            <person name="Natvig D."/>
            <person name="Lalanne C."/>
            <person name="Gautier V."/>
            <person name="Ament-Velasquez S.L."/>
            <person name="Kruys A."/>
            <person name="Hutchinson M.I."/>
            <person name="Powell A.J."/>
            <person name="Barry K."/>
            <person name="Miller A.N."/>
            <person name="Grigoriev I.V."/>
            <person name="Debuchy R."/>
            <person name="Gladieux P."/>
            <person name="Thoren M.H."/>
            <person name="Johannesson H."/>
        </authorList>
    </citation>
    <scope>NUCLEOTIDE SEQUENCE</scope>
    <source>
        <strain evidence="4">CBS 626.80</strain>
    </source>
</reference>
<name>A0AAN6NXA3_9PEZI</name>
<comment type="similarity">
    <text evidence="1">Belongs to the UPF0045 family.</text>
</comment>
<dbReference type="NCBIfam" id="TIGR00106">
    <property type="entry name" value="MTH1187 family thiamine-binding protein"/>
    <property type="match status" value="1"/>
</dbReference>
<dbReference type="SUPFAM" id="SSF89957">
    <property type="entry name" value="MTH1187/YkoF-like"/>
    <property type="match status" value="1"/>
</dbReference>